<dbReference type="OrthoDB" id="8907515at2"/>
<evidence type="ECO:0000256" key="1">
    <source>
        <dbReference type="SAM" id="MobiDB-lite"/>
    </source>
</evidence>
<proteinExistence type="predicted"/>
<organism evidence="2 3">
    <name type="scientific">Aquabacterium lacunae</name>
    <dbReference type="NCBI Taxonomy" id="2528630"/>
    <lineage>
        <taxon>Bacteria</taxon>
        <taxon>Pseudomonadati</taxon>
        <taxon>Pseudomonadota</taxon>
        <taxon>Betaproteobacteria</taxon>
        <taxon>Burkholderiales</taxon>
        <taxon>Aquabacterium</taxon>
    </lineage>
</organism>
<reference evidence="2 3" key="1">
    <citation type="submission" date="2019-02" db="EMBL/GenBank/DDBJ databases">
        <title>Aquabacterium sp. strain KMB7.</title>
        <authorList>
            <person name="Chen W.-M."/>
        </authorList>
    </citation>
    <scope>NUCLEOTIDE SEQUENCE [LARGE SCALE GENOMIC DNA]</scope>
    <source>
        <strain evidence="2 3">KMB7</strain>
    </source>
</reference>
<keyword evidence="3" id="KW-1185">Reference proteome</keyword>
<evidence type="ECO:0000313" key="3">
    <source>
        <dbReference type="Proteomes" id="UP000292120"/>
    </source>
</evidence>
<protein>
    <submittedName>
        <fullName evidence="2">Uncharacterized protein</fullName>
    </submittedName>
</protein>
<evidence type="ECO:0000313" key="2">
    <source>
        <dbReference type="EMBL" id="TBO32653.1"/>
    </source>
</evidence>
<sequence>MIHHFARALAIRESARHAPRPTGQPAPMAVANQPARPNPLRIRRDPQDTRRTVITGRFADVCAALDRLVELEAA</sequence>
<dbReference type="EMBL" id="SIXI01000002">
    <property type="protein sequence ID" value="TBO32653.1"/>
    <property type="molecule type" value="Genomic_DNA"/>
</dbReference>
<gene>
    <name evidence="2" type="ORF">EYS42_05590</name>
</gene>
<dbReference type="AlphaFoldDB" id="A0A4Q9H054"/>
<dbReference type="RefSeq" id="WP_130966865.1">
    <property type="nucleotide sequence ID" value="NZ_SIXI01000002.1"/>
</dbReference>
<feature type="region of interest" description="Disordered" evidence="1">
    <location>
        <begin position="10"/>
        <end position="43"/>
    </location>
</feature>
<dbReference type="Proteomes" id="UP000292120">
    <property type="component" value="Unassembled WGS sequence"/>
</dbReference>
<comment type="caution">
    <text evidence="2">The sequence shown here is derived from an EMBL/GenBank/DDBJ whole genome shotgun (WGS) entry which is preliminary data.</text>
</comment>
<accession>A0A4Q9H054</accession>
<name>A0A4Q9H054_9BURK</name>